<proteinExistence type="inferred from homology"/>
<dbReference type="Gene3D" id="3.30.160.60">
    <property type="entry name" value="Classic Zinc Finger"/>
    <property type="match status" value="3"/>
</dbReference>
<evidence type="ECO:0000256" key="9">
    <source>
        <dbReference type="ARBA" id="ARBA00023242"/>
    </source>
</evidence>
<evidence type="ECO:0000256" key="10">
    <source>
        <dbReference type="PROSITE-ProRule" id="PRU00042"/>
    </source>
</evidence>
<evidence type="ECO:0000256" key="2">
    <source>
        <dbReference type="ARBA" id="ARBA00006991"/>
    </source>
</evidence>
<dbReference type="GO" id="GO:0000981">
    <property type="term" value="F:DNA-binding transcription factor activity, RNA polymerase II-specific"/>
    <property type="evidence" value="ECO:0007669"/>
    <property type="project" value="TreeGrafter"/>
</dbReference>
<dbReference type="AlphaFoldDB" id="A0A6P8N3Z6"/>
<comment type="similarity">
    <text evidence="2">Belongs to the krueppel C2H2-type zinc-finger protein family.</text>
</comment>
<dbReference type="PANTHER" id="PTHR24394">
    <property type="entry name" value="ZINC FINGER PROTEIN"/>
    <property type="match status" value="1"/>
</dbReference>
<evidence type="ECO:0000256" key="4">
    <source>
        <dbReference type="ARBA" id="ARBA00022737"/>
    </source>
</evidence>
<dbReference type="InParanoid" id="A0A6P8N3Z6"/>
<feature type="domain" description="C2H2-type" evidence="11">
    <location>
        <begin position="231"/>
        <end position="258"/>
    </location>
</feature>
<accession>A0A6P8N3Z6</accession>
<dbReference type="FunFam" id="3.30.160.60:FF:000056">
    <property type="entry name" value="Zinc finger and SCAN domain-containing 20"/>
    <property type="match status" value="1"/>
</dbReference>
<keyword evidence="6" id="KW-0862">Zinc</keyword>
<keyword evidence="9" id="KW-0539">Nucleus</keyword>
<dbReference type="InterPro" id="IPR013087">
    <property type="entry name" value="Znf_C2H2_type"/>
</dbReference>
<dbReference type="OrthoDB" id="9867134at2759"/>
<dbReference type="PANTHER" id="PTHR24394:SF48">
    <property type="entry name" value="ZINC FINGER PROTEIN 771"/>
    <property type="match status" value="1"/>
</dbReference>
<feature type="domain" description="C2H2-type" evidence="11">
    <location>
        <begin position="149"/>
        <end position="176"/>
    </location>
</feature>
<dbReference type="SUPFAM" id="SSF57667">
    <property type="entry name" value="beta-beta-alpha zinc fingers"/>
    <property type="match status" value="3"/>
</dbReference>
<evidence type="ECO:0000313" key="12">
    <source>
        <dbReference type="Proteomes" id="UP000515159"/>
    </source>
</evidence>
<keyword evidence="7" id="KW-0805">Transcription regulation</keyword>
<evidence type="ECO:0000256" key="5">
    <source>
        <dbReference type="ARBA" id="ARBA00022771"/>
    </source>
</evidence>
<keyword evidence="12" id="KW-1185">Reference proteome</keyword>
<evidence type="ECO:0000256" key="7">
    <source>
        <dbReference type="ARBA" id="ARBA00023015"/>
    </source>
</evidence>
<name>A0A6P8N3Z6_GEOSA</name>
<feature type="domain" description="C2H2-type" evidence="11">
    <location>
        <begin position="113"/>
        <end position="140"/>
    </location>
</feature>
<feature type="domain" description="C2H2-type" evidence="11">
    <location>
        <begin position="187"/>
        <end position="214"/>
    </location>
</feature>
<dbReference type="CTD" id="79177"/>
<sequence length="258" mass="29756">MSEIADAEYNLLGCSGQKVLERDICCMRGDVSPAKTIDAQQEHEKFSSTEDIATSECLHVKDETLHSPAGYPLESTQCFHCLITFPDAKFKERHMKREHPTDFVQEKLRGALFVCFMCSKSFLTSSLLTAHQRTHAESRKEPKAKSSNFQCEQCGRGFHQLARLQMHQLVHLGKRPLRCSDWGKRPYQCPQCGTCFVQSSDFRRHRQIHMEEAIHECITKRQLVLVDKGQYRCTECGEKFPQEAELHEHYIQHARGNL</sequence>
<dbReference type="SMART" id="SM00355">
    <property type="entry name" value="ZnF_C2H2"/>
    <property type="match status" value="5"/>
</dbReference>
<keyword evidence="8" id="KW-0804">Transcription</keyword>
<evidence type="ECO:0000256" key="1">
    <source>
        <dbReference type="ARBA" id="ARBA00004123"/>
    </source>
</evidence>
<dbReference type="RefSeq" id="XP_033770107.1">
    <property type="nucleotide sequence ID" value="XM_033914216.1"/>
</dbReference>
<dbReference type="PROSITE" id="PS00028">
    <property type="entry name" value="ZINC_FINGER_C2H2_1"/>
    <property type="match status" value="4"/>
</dbReference>
<gene>
    <name evidence="13" type="primary">ZNF576</name>
</gene>
<dbReference type="InterPro" id="IPR036236">
    <property type="entry name" value="Znf_C2H2_sf"/>
</dbReference>
<evidence type="ECO:0000256" key="6">
    <source>
        <dbReference type="ARBA" id="ARBA00022833"/>
    </source>
</evidence>
<keyword evidence="3" id="KW-0479">Metal-binding</keyword>
<dbReference type="PROSITE" id="PS50157">
    <property type="entry name" value="ZINC_FINGER_C2H2_2"/>
    <property type="match status" value="4"/>
</dbReference>
<dbReference type="Pfam" id="PF00096">
    <property type="entry name" value="zf-C2H2"/>
    <property type="match status" value="4"/>
</dbReference>
<dbReference type="GO" id="GO:0008270">
    <property type="term" value="F:zinc ion binding"/>
    <property type="evidence" value="ECO:0007669"/>
    <property type="project" value="UniProtKB-KW"/>
</dbReference>
<dbReference type="KEGG" id="gsh:117345488"/>
<evidence type="ECO:0000256" key="8">
    <source>
        <dbReference type="ARBA" id="ARBA00023163"/>
    </source>
</evidence>
<reference evidence="13" key="1">
    <citation type="submission" date="2025-08" db="UniProtKB">
        <authorList>
            <consortium name="RefSeq"/>
        </authorList>
    </citation>
    <scope>IDENTIFICATION</scope>
</reference>
<keyword evidence="5 10" id="KW-0863">Zinc-finger</keyword>
<dbReference type="GeneID" id="117345488"/>
<protein>
    <submittedName>
        <fullName evidence="13">Zinc finger protein 576 isoform X1</fullName>
    </submittedName>
</protein>
<organism evidence="12 13">
    <name type="scientific">Geotrypetes seraphini</name>
    <name type="common">Gaboon caecilian</name>
    <name type="synonym">Caecilia seraphini</name>
    <dbReference type="NCBI Taxonomy" id="260995"/>
    <lineage>
        <taxon>Eukaryota</taxon>
        <taxon>Metazoa</taxon>
        <taxon>Chordata</taxon>
        <taxon>Craniata</taxon>
        <taxon>Vertebrata</taxon>
        <taxon>Euteleostomi</taxon>
        <taxon>Amphibia</taxon>
        <taxon>Gymnophiona</taxon>
        <taxon>Geotrypetes</taxon>
    </lineage>
</organism>
<evidence type="ECO:0000256" key="3">
    <source>
        <dbReference type="ARBA" id="ARBA00022723"/>
    </source>
</evidence>
<dbReference type="Proteomes" id="UP000515159">
    <property type="component" value="Chromosome 11"/>
</dbReference>
<dbReference type="GO" id="GO:0005634">
    <property type="term" value="C:nucleus"/>
    <property type="evidence" value="ECO:0007669"/>
    <property type="project" value="UniProtKB-SubCell"/>
</dbReference>
<evidence type="ECO:0000313" key="13">
    <source>
        <dbReference type="RefSeq" id="XP_033770107.1"/>
    </source>
</evidence>
<keyword evidence="4" id="KW-0677">Repeat</keyword>
<dbReference type="GO" id="GO:0003677">
    <property type="term" value="F:DNA binding"/>
    <property type="evidence" value="ECO:0007669"/>
    <property type="project" value="UniProtKB-KW"/>
</dbReference>
<evidence type="ECO:0000259" key="11">
    <source>
        <dbReference type="PROSITE" id="PS50157"/>
    </source>
</evidence>
<comment type="subcellular location">
    <subcellularLocation>
        <location evidence="1">Nucleus</location>
    </subcellularLocation>
</comment>